<gene>
    <name evidence="2" type="ORF">HPB51_021852</name>
</gene>
<proteinExistence type="predicted"/>
<reference evidence="2" key="2">
    <citation type="submission" date="2021-09" db="EMBL/GenBank/DDBJ databases">
        <authorList>
            <person name="Jia N."/>
            <person name="Wang J."/>
            <person name="Shi W."/>
            <person name="Du L."/>
            <person name="Sun Y."/>
            <person name="Zhan W."/>
            <person name="Jiang J."/>
            <person name="Wang Q."/>
            <person name="Zhang B."/>
            <person name="Ji P."/>
            <person name="Sakyi L.B."/>
            <person name="Cui X."/>
            <person name="Yuan T."/>
            <person name="Jiang B."/>
            <person name="Yang W."/>
            <person name="Lam T.T.-Y."/>
            <person name="Chang Q."/>
            <person name="Ding S."/>
            <person name="Wang X."/>
            <person name="Zhu J."/>
            <person name="Ruan X."/>
            <person name="Zhao L."/>
            <person name="Wei J."/>
            <person name="Que T."/>
            <person name="Du C."/>
            <person name="Cheng J."/>
            <person name="Dai P."/>
            <person name="Han X."/>
            <person name="Huang E."/>
            <person name="Gao Y."/>
            <person name="Liu J."/>
            <person name="Shao H."/>
            <person name="Ye R."/>
            <person name="Li L."/>
            <person name="Wei W."/>
            <person name="Wang X."/>
            <person name="Wang C."/>
            <person name="Huo Q."/>
            <person name="Li W."/>
            <person name="Guo W."/>
            <person name="Chen H."/>
            <person name="Chen S."/>
            <person name="Zhou L."/>
            <person name="Zhou L."/>
            <person name="Ni X."/>
            <person name="Tian J."/>
            <person name="Zhou Y."/>
            <person name="Sheng Y."/>
            <person name="Liu T."/>
            <person name="Pan Y."/>
            <person name="Xia L."/>
            <person name="Li J."/>
            <person name="Zhao F."/>
            <person name="Cao W."/>
        </authorList>
    </citation>
    <scope>NUCLEOTIDE SEQUENCE</scope>
    <source>
        <strain evidence="2">Rmic-2018</strain>
        <tissue evidence="2">Larvae</tissue>
    </source>
</reference>
<evidence type="ECO:0000313" key="2">
    <source>
        <dbReference type="EMBL" id="KAH8028997.1"/>
    </source>
</evidence>
<protein>
    <submittedName>
        <fullName evidence="2">Uncharacterized protein</fullName>
    </submittedName>
</protein>
<accession>A0A9J6E4J0</accession>
<organism evidence="2 3">
    <name type="scientific">Rhipicephalus microplus</name>
    <name type="common">Cattle tick</name>
    <name type="synonym">Boophilus microplus</name>
    <dbReference type="NCBI Taxonomy" id="6941"/>
    <lineage>
        <taxon>Eukaryota</taxon>
        <taxon>Metazoa</taxon>
        <taxon>Ecdysozoa</taxon>
        <taxon>Arthropoda</taxon>
        <taxon>Chelicerata</taxon>
        <taxon>Arachnida</taxon>
        <taxon>Acari</taxon>
        <taxon>Parasitiformes</taxon>
        <taxon>Ixodida</taxon>
        <taxon>Ixodoidea</taxon>
        <taxon>Ixodidae</taxon>
        <taxon>Rhipicephalinae</taxon>
        <taxon>Rhipicephalus</taxon>
        <taxon>Boophilus</taxon>
    </lineage>
</organism>
<reference evidence="2" key="1">
    <citation type="journal article" date="2020" name="Cell">
        <title>Large-Scale Comparative Analyses of Tick Genomes Elucidate Their Genetic Diversity and Vector Capacities.</title>
        <authorList>
            <consortium name="Tick Genome and Microbiome Consortium (TIGMIC)"/>
            <person name="Jia N."/>
            <person name="Wang J."/>
            <person name="Shi W."/>
            <person name="Du L."/>
            <person name="Sun Y."/>
            <person name="Zhan W."/>
            <person name="Jiang J.F."/>
            <person name="Wang Q."/>
            <person name="Zhang B."/>
            <person name="Ji P."/>
            <person name="Bell-Sakyi L."/>
            <person name="Cui X.M."/>
            <person name="Yuan T.T."/>
            <person name="Jiang B.G."/>
            <person name="Yang W.F."/>
            <person name="Lam T.T."/>
            <person name="Chang Q.C."/>
            <person name="Ding S.J."/>
            <person name="Wang X.J."/>
            <person name="Zhu J.G."/>
            <person name="Ruan X.D."/>
            <person name="Zhao L."/>
            <person name="Wei J.T."/>
            <person name="Ye R.Z."/>
            <person name="Que T.C."/>
            <person name="Du C.H."/>
            <person name="Zhou Y.H."/>
            <person name="Cheng J.X."/>
            <person name="Dai P.F."/>
            <person name="Guo W.B."/>
            <person name="Han X.H."/>
            <person name="Huang E.J."/>
            <person name="Li L.F."/>
            <person name="Wei W."/>
            <person name="Gao Y.C."/>
            <person name="Liu J.Z."/>
            <person name="Shao H.Z."/>
            <person name="Wang X."/>
            <person name="Wang C.C."/>
            <person name="Yang T.C."/>
            <person name="Huo Q.B."/>
            <person name="Li W."/>
            <person name="Chen H.Y."/>
            <person name="Chen S.E."/>
            <person name="Zhou L.G."/>
            <person name="Ni X.B."/>
            <person name="Tian J.H."/>
            <person name="Sheng Y."/>
            <person name="Liu T."/>
            <person name="Pan Y.S."/>
            <person name="Xia L.Y."/>
            <person name="Li J."/>
            <person name="Zhao F."/>
            <person name="Cao W.C."/>
        </authorList>
    </citation>
    <scope>NUCLEOTIDE SEQUENCE</scope>
    <source>
        <strain evidence="2">Rmic-2018</strain>
    </source>
</reference>
<keyword evidence="3" id="KW-1185">Reference proteome</keyword>
<dbReference type="EMBL" id="JABSTU010000006">
    <property type="protein sequence ID" value="KAH8028997.1"/>
    <property type="molecule type" value="Genomic_DNA"/>
</dbReference>
<sequence>MRQRSISHHIIKAYRPNQLVTADAGRGSWCASSLFRACLCRLGDQCLLAPPASPGPRDQHSRRRLGLPGPSWTSRPGPAAIVEDAWSQEDGACCLVGPVLTESVFDTYFAVSTTTSETTGSSGGRLPGPSFAPSSPTSCYAQHGNGRIYHTGLLATYRSDAIPISRPSRLATEGLLAGSSCASLPKARLRLFIRRSILDVSGTVGSPALGERAWLSFYGKKLRVLGLRRDSHASAVGPSLPVICRSSPWAHGITTPMRPLPTGVPFGAGPP</sequence>
<feature type="region of interest" description="Disordered" evidence="1">
    <location>
        <begin position="52"/>
        <end position="74"/>
    </location>
</feature>
<comment type="caution">
    <text evidence="2">The sequence shown here is derived from an EMBL/GenBank/DDBJ whole genome shotgun (WGS) entry which is preliminary data.</text>
</comment>
<name>A0A9J6E4J0_RHIMP</name>
<evidence type="ECO:0000313" key="3">
    <source>
        <dbReference type="Proteomes" id="UP000821866"/>
    </source>
</evidence>
<dbReference type="AlphaFoldDB" id="A0A9J6E4J0"/>
<dbReference type="Proteomes" id="UP000821866">
    <property type="component" value="Chromosome 4"/>
</dbReference>
<evidence type="ECO:0000256" key="1">
    <source>
        <dbReference type="SAM" id="MobiDB-lite"/>
    </source>
</evidence>